<keyword evidence="1" id="KW-0812">Transmembrane</keyword>
<dbReference type="AlphaFoldDB" id="A0AAI8ZU07"/>
<accession>A0AAI8ZU07</accession>
<organism evidence="2 3">
    <name type="scientific">Yersinia frederiksenii</name>
    <dbReference type="NCBI Taxonomy" id="29484"/>
    <lineage>
        <taxon>Bacteria</taxon>
        <taxon>Pseudomonadati</taxon>
        <taxon>Pseudomonadota</taxon>
        <taxon>Gammaproteobacteria</taxon>
        <taxon>Enterobacterales</taxon>
        <taxon>Yersiniaceae</taxon>
        <taxon>Yersinia</taxon>
    </lineage>
</organism>
<gene>
    <name evidence="2" type="ORF">ERS008524_03701</name>
</gene>
<dbReference type="EMBL" id="CGCB01000034">
    <property type="protein sequence ID" value="CFR11677.1"/>
    <property type="molecule type" value="Genomic_DNA"/>
</dbReference>
<comment type="caution">
    <text evidence="2">The sequence shown here is derived from an EMBL/GenBank/DDBJ whole genome shotgun (WGS) entry which is preliminary data.</text>
</comment>
<feature type="transmembrane region" description="Helical" evidence="1">
    <location>
        <begin position="60"/>
        <end position="80"/>
    </location>
</feature>
<evidence type="ECO:0000256" key="1">
    <source>
        <dbReference type="SAM" id="Phobius"/>
    </source>
</evidence>
<evidence type="ECO:0000313" key="2">
    <source>
        <dbReference type="EMBL" id="CFR11677.1"/>
    </source>
</evidence>
<proteinExistence type="predicted"/>
<keyword evidence="1" id="KW-1133">Transmembrane helix</keyword>
<keyword evidence="1" id="KW-0472">Membrane</keyword>
<reference evidence="2 3" key="1">
    <citation type="submission" date="2015-03" db="EMBL/GenBank/DDBJ databases">
        <authorList>
            <consortium name="Pathogen Informatics"/>
            <person name="Murphy D."/>
        </authorList>
    </citation>
    <scope>NUCLEOTIDE SEQUENCE [LARGE SCALE GENOMIC DNA]</scope>
    <source>
        <strain evidence="2 3">3400/83</strain>
    </source>
</reference>
<evidence type="ECO:0000313" key="3">
    <source>
        <dbReference type="Proteomes" id="UP000046784"/>
    </source>
</evidence>
<protein>
    <submittedName>
        <fullName evidence="2">Uncharacterized protein</fullName>
    </submittedName>
</protein>
<sequence>MVTLLLPAPRLIAPLLCEVLPRTKVSLPAPVVNVPFNIALLLMVFAAVPAKFTAPLMVPLFVSVLAVVPVKLIAVAPAALI</sequence>
<name>A0AAI8ZU07_YERFR</name>
<feature type="transmembrane region" description="Helical" evidence="1">
    <location>
        <begin position="27"/>
        <end position="48"/>
    </location>
</feature>
<dbReference type="Proteomes" id="UP000046784">
    <property type="component" value="Unassembled WGS sequence"/>
</dbReference>